<dbReference type="PROSITE" id="PS00398">
    <property type="entry name" value="RECOMBINASES_2"/>
    <property type="match status" value="1"/>
</dbReference>
<dbReference type="InterPro" id="IPR047650">
    <property type="entry name" value="Transpos_IS110"/>
</dbReference>
<dbReference type="AlphaFoldDB" id="F0J7W1"/>
<proteinExistence type="predicted"/>
<evidence type="ECO:0000313" key="1">
    <source>
        <dbReference type="EMBL" id="BAJ83178.1"/>
    </source>
</evidence>
<keyword evidence="2" id="KW-1185">Reference proteome</keyword>
<dbReference type="KEGG" id="amv:ACMV_P3_00290"/>
<geneLocation type="plasmid" evidence="1 2">
    <name>pACMV3</name>
</geneLocation>
<gene>
    <name evidence="1" type="ordered locus">ACMV_P3_00290</name>
</gene>
<dbReference type="EMBL" id="AP012038">
    <property type="protein sequence ID" value="BAJ83178.1"/>
    <property type="molecule type" value="Genomic_DNA"/>
</dbReference>
<organism evidence="1 2">
    <name type="scientific">Acidiphilium multivorum (strain DSM 11245 / JCM 8867 / NBRC 100883 / AIU 301)</name>
    <dbReference type="NCBI Taxonomy" id="926570"/>
    <lineage>
        <taxon>Bacteria</taxon>
        <taxon>Pseudomonadati</taxon>
        <taxon>Pseudomonadota</taxon>
        <taxon>Alphaproteobacteria</taxon>
        <taxon>Acetobacterales</taxon>
        <taxon>Acidocellaceae</taxon>
        <taxon>Acidiphilium</taxon>
    </lineage>
</organism>
<sequence>MNITRANHRSSRTASPIYGHKTLARNQRYARLSATFRSFPSKNFRLDFLNAGDTLVVTRIDRLARSAERPPGYSKIGDVGVRTVLYEAANVILTRPVKGSRLKSWAMRVAGRAGMRKAKVALARKLAVVLHRMLADGTAFDVTLAAAARASA</sequence>
<dbReference type="PANTHER" id="PTHR33055:SF3">
    <property type="entry name" value="PUTATIVE TRANSPOSASE FOR IS117-RELATED"/>
    <property type="match status" value="1"/>
</dbReference>
<protein>
    <submittedName>
        <fullName evidence="1">Uncharacterized protein</fullName>
    </submittedName>
</protein>
<evidence type="ECO:0000313" key="2">
    <source>
        <dbReference type="Proteomes" id="UP000007100"/>
    </source>
</evidence>
<accession>F0J7W1</accession>
<keyword evidence="1" id="KW-0614">Plasmid</keyword>
<reference evidence="1 2" key="1">
    <citation type="submission" date="2010-12" db="EMBL/GenBank/DDBJ databases">
        <title>Whole genome sequence of Acidiphilium multivorum AIU301.</title>
        <authorList>
            <person name="Narita-Yamada S."/>
            <person name="Nakamura S."/>
            <person name="Ito N."/>
            <person name="Takarada H."/>
            <person name="Katano Y."/>
            <person name="Nakazawa H."/>
            <person name="Hosoyama A."/>
            <person name="Yamada R."/>
            <person name="Fujita N."/>
        </authorList>
    </citation>
    <scope>NUCLEOTIDE SEQUENCE [LARGE SCALE GENOMIC DNA]</scope>
    <source>
        <strain evidence="2">DSM 11245 / JCM 8867 / AIU301</strain>
        <plasmid evidence="1 2">pACMV3</plasmid>
    </source>
</reference>
<dbReference type="HOGENOM" id="CLU_1718389_0_0_5"/>
<dbReference type="InterPro" id="IPR006118">
    <property type="entry name" value="Recombinase_CS"/>
</dbReference>
<dbReference type="PANTHER" id="PTHR33055">
    <property type="entry name" value="TRANSPOSASE FOR INSERTION SEQUENCE ELEMENT IS1111A"/>
    <property type="match status" value="1"/>
</dbReference>
<name>F0J7W1_ACIMA</name>
<dbReference type="GO" id="GO:0000150">
    <property type="term" value="F:DNA strand exchange activity"/>
    <property type="evidence" value="ECO:0007669"/>
    <property type="project" value="InterPro"/>
</dbReference>
<dbReference type="Proteomes" id="UP000007100">
    <property type="component" value="Plasmid pACMV3"/>
</dbReference>